<dbReference type="RefSeq" id="WP_011498499.1">
    <property type="nucleotide sequence ID" value="NC_007955.1"/>
</dbReference>
<evidence type="ECO:0000313" key="1">
    <source>
        <dbReference type="EMBL" id="ABE51337.1"/>
    </source>
</evidence>
<dbReference type="STRING" id="259564.Mbur_0342"/>
<dbReference type="AlphaFoldDB" id="Q12YY9"/>
<protein>
    <submittedName>
        <fullName evidence="1">Protein with peptidase M1 domain</fullName>
    </submittedName>
</protein>
<evidence type="ECO:0000313" key="2">
    <source>
        <dbReference type="Proteomes" id="UP000001979"/>
    </source>
</evidence>
<dbReference type="GeneID" id="3997631"/>
<dbReference type="HOGENOM" id="CLU_671965_0_0_2"/>
<dbReference type="OrthoDB" id="121360at2157"/>
<dbReference type="InterPro" id="IPR027268">
    <property type="entry name" value="Peptidase_M4/M1_CTD_sf"/>
</dbReference>
<proteinExistence type="predicted"/>
<name>Q12YY9_METBU</name>
<reference evidence="2" key="1">
    <citation type="journal article" date="2009" name="ISME J.">
        <title>The genome sequence of the psychrophilic archaeon, Methanococcoides burtonii: the role of genome evolution in cold adaptation.</title>
        <authorList>
            <person name="Allen M.A."/>
            <person name="Lauro F.M."/>
            <person name="Williams T.J."/>
            <person name="Burg D."/>
            <person name="Siddiqui K.S."/>
            <person name="De Francisci D."/>
            <person name="Chong K.W."/>
            <person name="Pilak O."/>
            <person name="Chew H.H."/>
            <person name="De Maere M.Z."/>
            <person name="Ting L."/>
            <person name="Katrib M."/>
            <person name="Ng C."/>
            <person name="Sowers K.R."/>
            <person name="Galperin M.Y."/>
            <person name="Anderson I.J."/>
            <person name="Ivanova N."/>
            <person name="Dalin E."/>
            <person name="Martinez M."/>
            <person name="Lapidus A."/>
            <person name="Hauser L."/>
            <person name="Land M."/>
            <person name="Thomas T."/>
            <person name="Cavicchioli R."/>
        </authorList>
    </citation>
    <scope>NUCLEOTIDE SEQUENCE [LARGE SCALE GENOMIC DNA]</scope>
    <source>
        <strain evidence="2">DSM 6242 / NBRC 107633 / OCM 468 / ACE-M</strain>
    </source>
</reference>
<keyword evidence="2" id="KW-1185">Reference proteome</keyword>
<organism evidence="1 2">
    <name type="scientific">Methanococcoides burtonii (strain DSM 6242 / NBRC 107633 / OCM 468 / ACE-M)</name>
    <dbReference type="NCBI Taxonomy" id="259564"/>
    <lineage>
        <taxon>Archaea</taxon>
        <taxon>Methanobacteriati</taxon>
        <taxon>Methanobacteriota</taxon>
        <taxon>Stenosarchaea group</taxon>
        <taxon>Methanomicrobia</taxon>
        <taxon>Methanosarcinales</taxon>
        <taxon>Methanosarcinaceae</taxon>
        <taxon>Methanococcoides</taxon>
    </lineage>
</organism>
<accession>Q12YY9</accession>
<dbReference type="SUPFAM" id="SSF55486">
    <property type="entry name" value="Metalloproteases ('zincins'), catalytic domain"/>
    <property type="match status" value="1"/>
</dbReference>
<dbReference type="Proteomes" id="UP000001979">
    <property type="component" value="Chromosome"/>
</dbReference>
<dbReference type="Gene3D" id="1.10.390.10">
    <property type="entry name" value="Neutral Protease Domain 2"/>
    <property type="match status" value="1"/>
</dbReference>
<dbReference type="EMBL" id="CP000300">
    <property type="protein sequence ID" value="ABE51337.1"/>
    <property type="molecule type" value="Genomic_DNA"/>
</dbReference>
<sequence length="429" mass="49205">MKVSEKRIIAIDAAIILLFSFLLVATVTVVSAEGDGIFTSAELSYELLDDENIVHVTKEVTFNNVDESTRYWQGYYDTYNYYIPENAVDIRAYDSSGSMEYTRGDGNFYVFRFNERVWHKEFYSFVVEYNIPVNQNTAVFKIWDNSDVATAKIIVPNEYELYTTDQDCVTSYLDDIYVLDPGILGKNVASITIDLVKHTELNSMVETVVLKQKDILVTVKYWDGEEQWAEHVMDTTSRSLVMLEDSWGVAYPAGYDITIIEGSMEDTSGYGGLNNWSNGILLLHTSRDITLIHELAHYWTESCSFEQLWMDEGYANFYALMVLEKLDPVQATKELDRLYEIGEPEMNEGSLTDWSIPSELVSGNAYQTKRNYKKAFILTYSLYKEVDIDIFKDANIEFINMGHVGNNDHISIMESISGKELDAIYDQYI</sequence>
<gene>
    <name evidence="1" type="ordered locus">Mbur_0342</name>
</gene>
<dbReference type="KEGG" id="mbu:Mbur_0342"/>